<gene>
    <name evidence="3" type="primary">LOC105681181</name>
</gene>
<sequence length="161" mass="18870">MVNTIQLILDKRNCRRRLRSRRTTMDRTSSHGSNSSAVAKQLEKLPPFKLCFSKDRLIGKSNIRVSKINGESITPKFYSKEYENRANNFNTIDTFEKTTEEQENSDNCSKRPPVLLSSNAYGWWHERGLQPLRSRFDFHRKTSDLVNFGTNVRNEKRKIEN</sequence>
<name>A0A6P3V030_BOMIM</name>
<evidence type="ECO:0000313" key="3">
    <source>
        <dbReference type="RefSeq" id="XP_012244623.2"/>
    </source>
</evidence>
<evidence type="ECO:0000313" key="2">
    <source>
        <dbReference type="Proteomes" id="UP000515180"/>
    </source>
</evidence>
<evidence type="ECO:0000256" key="1">
    <source>
        <dbReference type="SAM" id="MobiDB-lite"/>
    </source>
</evidence>
<accession>A0A6P3V030</accession>
<proteinExistence type="predicted"/>
<keyword evidence="2" id="KW-1185">Reference proteome</keyword>
<dbReference type="KEGG" id="bim:105681181"/>
<dbReference type="RefSeq" id="XP_012244623.2">
    <property type="nucleotide sequence ID" value="XM_012389200.3"/>
</dbReference>
<dbReference type="GeneID" id="105681181"/>
<reference evidence="3" key="1">
    <citation type="submission" date="2025-08" db="UniProtKB">
        <authorList>
            <consortium name="RefSeq"/>
        </authorList>
    </citation>
    <scope>IDENTIFICATION</scope>
</reference>
<dbReference type="Proteomes" id="UP000515180">
    <property type="component" value="Unplaced"/>
</dbReference>
<feature type="region of interest" description="Disordered" evidence="1">
    <location>
        <begin position="18"/>
        <end position="38"/>
    </location>
</feature>
<protein>
    <submittedName>
        <fullName evidence="3">Uncharacterized protein LOC105681181 isoform X1</fullName>
    </submittedName>
</protein>
<organism evidence="2 3">
    <name type="scientific">Bombus impatiens</name>
    <name type="common">Bumblebee</name>
    <dbReference type="NCBI Taxonomy" id="132113"/>
    <lineage>
        <taxon>Eukaryota</taxon>
        <taxon>Metazoa</taxon>
        <taxon>Ecdysozoa</taxon>
        <taxon>Arthropoda</taxon>
        <taxon>Hexapoda</taxon>
        <taxon>Insecta</taxon>
        <taxon>Pterygota</taxon>
        <taxon>Neoptera</taxon>
        <taxon>Endopterygota</taxon>
        <taxon>Hymenoptera</taxon>
        <taxon>Apocrita</taxon>
        <taxon>Aculeata</taxon>
        <taxon>Apoidea</taxon>
        <taxon>Anthophila</taxon>
        <taxon>Apidae</taxon>
        <taxon>Bombus</taxon>
        <taxon>Pyrobombus</taxon>
    </lineage>
</organism>
<dbReference type="AlphaFoldDB" id="A0A6P3V030"/>
<dbReference type="OrthoDB" id="7647128at2759"/>